<dbReference type="Proteomes" id="UP001229355">
    <property type="component" value="Chromosome 2"/>
</dbReference>
<keyword evidence="1" id="KW-0805">Transcription regulation</keyword>
<keyword evidence="2 4" id="KW-0238">DNA-binding</keyword>
<dbReference type="InterPro" id="IPR036271">
    <property type="entry name" value="Tet_transcr_reg_TetR-rel_C_sf"/>
</dbReference>
<keyword evidence="3" id="KW-0804">Transcription</keyword>
<dbReference type="SUPFAM" id="SSF48498">
    <property type="entry name" value="Tetracyclin repressor-like, C-terminal domain"/>
    <property type="match status" value="1"/>
</dbReference>
<dbReference type="SUPFAM" id="SSF46689">
    <property type="entry name" value="Homeodomain-like"/>
    <property type="match status" value="1"/>
</dbReference>
<dbReference type="PANTHER" id="PTHR30055:SF220">
    <property type="entry name" value="TETR-FAMILY REGULATORY PROTEIN"/>
    <property type="match status" value="1"/>
</dbReference>
<sequence length="198" mass="21106">MNSKTQARGYHHGDLRTALIEAGLALLEREGPAGVSLRAVTRQAGVSQAAPYAHFAGKRELMSAIATVGFSRLRDLIAPLASDPARSIGDLGVAYIEFAKANPGLYTLMFGSGEHIDSRDAHLSHASRQAFELLATKAGRKGSSAVDDPGPIAAWSLVHGLVMLLMNEKIAPEMNERLPEILRLLEPGIAEHTHKGGV</sequence>
<dbReference type="EMBL" id="CP120374">
    <property type="protein sequence ID" value="WEX90578.1"/>
    <property type="molecule type" value="Genomic_DNA"/>
</dbReference>
<evidence type="ECO:0000313" key="7">
    <source>
        <dbReference type="Proteomes" id="UP001229355"/>
    </source>
</evidence>
<evidence type="ECO:0000256" key="1">
    <source>
        <dbReference type="ARBA" id="ARBA00023015"/>
    </source>
</evidence>
<proteinExistence type="predicted"/>
<dbReference type="InterPro" id="IPR050109">
    <property type="entry name" value="HTH-type_TetR-like_transc_reg"/>
</dbReference>
<dbReference type="PROSITE" id="PS50977">
    <property type="entry name" value="HTH_TETR_2"/>
    <property type="match status" value="1"/>
</dbReference>
<dbReference type="PANTHER" id="PTHR30055">
    <property type="entry name" value="HTH-TYPE TRANSCRIPTIONAL REGULATOR RUTR"/>
    <property type="match status" value="1"/>
</dbReference>
<organism evidence="6 7">
    <name type="scientific">Sinorhizobium garamanticum</name>
    <dbReference type="NCBI Taxonomy" id="680247"/>
    <lineage>
        <taxon>Bacteria</taxon>
        <taxon>Pseudomonadati</taxon>
        <taxon>Pseudomonadota</taxon>
        <taxon>Alphaproteobacteria</taxon>
        <taxon>Hyphomicrobiales</taxon>
        <taxon>Rhizobiaceae</taxon>
        <taxon>Sinorhizobium/Ensifer group</taxon>
        <taxon>Sinorhizobium</taxon>
    </lineage>
</organism>
<evidence type="ECO:0000256" key="3">
    <source>
        <dbReference type="ARBA" id="ARBA00023163"/>
    </source>
</evidence>
<dbReference type="RefSeq" id="WP_280662542.1">
    <property type="nucleotide sequence ID" value="NZ_CP120374.1"/>
</dbReference>
<evidence type="ECO:0000259" key="5">
    <source>
        <dbReference type="PROSITE" id="PS50977"/>
    </source>
</evidence>
<accession>A0ABY8DK74</accession>
<dbReference type="Pfam" id="PF13305">
    <property type="entry name" value="TetR_C_33"/>
    <property type="match status" value="1"/>
</dbReference>
<feature type="domain" description="HTH tetR-type" evidence="5">
    <location>
        <begin position="13"/>
        <end position="73"/>
    </location>
</feature>
<name>A0ABY8DK74_9HYPH</name>
<dbReference type="InterPro" id="IPR009057">
    <property type="entry name" value="Homeodomain-like_sf"/>
</dbReference>
<dbReference type="InterPro" id="IPR001647">
    <property type="entry name" value="HTH_TetR"/>
</dbReference>
<protein>
    <submittedName>
        <fullName evidence="6">TetR/AcrR family transcriptional regulator</fullName>
    </submittedName>
</protein>
<reference evidence="6 7" key="1">
    <citation type="submission" date="2023-03" db="EMBL/GenBank/DDBJ databases">
        <authorList>
            <person name="Kaur S."/>
            <person name="Espinosa-Saiz D."/>
            <person name="Velazquez E."/>
            <person name="Menendez E."/>
            <person name="diCenzo G.C."/>
        </authorList>
    </citation>
    <scope>NUCLEOTIDE SEQUENCE [LARGE SCALE GENOMIC DNA]</scope>
    <source>
        <strain evidence="6 7">LMG 24692</strain>
    </source>
</reference>
<dbReference type="InterPro" id="IPR025996">
    <property type="entry name" value="MT1864/Rv1816-like_C"/>
</dbReference>
<dbReference type="Gene3D" id="1.10.357.10">
    <property type="entry name" value="Tetracycline Repressor, domain 2"/>
    <property type="match status" value="1"/>
</dbReference>
<dbReference type="PRINTS" id="PR00455">
    <property type="entry name" value="HTHTETR"/>
</dbReference>
<evidence type="ECO:0000256" key="2">
    <source>
        <dbReference type="ARBA" id="ARBA00023125"/>
    </source>
</evidence>
<keyword evidence="7" id="KW-1185">Reference proteome</keyword>
<evidence type="ECO:0000256" key="4">
    <source>
        <dbReference type="PROSITE-ProRule" id="PRU00335"/>
    </source>
</evidence>
<evidence type="ECO:0000313" key="6">
    <source>
        <dbReference type="EMBL" id="WEX90578.1"/>
    </source>
</evidence>
<gene>
    <name evidence="6" type="ORF">PZN02_004129</name>
</gene>
<dbReference type="Pfam" id="PF00440">
    <property type="entry name" value="TetR_N"/>
    <property type="match status" value="1"/>
</dbReference>
<feature type="DNA-binding region" description="H-T-H motif" evidence="4">
    <location>
        <begin position="36"/>
        <end position="55"/>
    </location>
</feature>